<dbReference type="EMBL" id="WMET01000001">
    <property type="protein sequence ID" value="MYL19620.1"/>
    <property type="molecule type" value="Genomic_DNA"/>
</dbReference>
<accession>A0A845DQ43</accession>
<reference evidence="1 2" key="1">
    <citation type="submission" date="2019-11" db="EMBL/GenBank/DDBJ databases">
        <title>Genome sequences of 17 halophilic strains isolated from different environments.</title>
        <authorList>
            <person name="Furrow R.E."/>
        </authorList>
    </citation>
    <scope>NUCLEOTIDE SEQUENCE [LARGE SCALE GENOMIC DNA]</scope>
    <source>
        <strain evidence="1 2">22511_23_Filter</strain>
    </source>
</reference>
<dbReference type="Proteomes" id="UP000460949">
    <property type="component" value="Unassembled WGS sequence"/>
</dbReference>
<organism evidence="1 2">
    <name type="scientific">Halobacillus litoralis</name>
    <dbReference type="NCBI Taxonomy" id="45668"/>
    <lineage>
        <taxon>Bacteria</taxon>
        <taxon>Bacillati</taxon>
        <taxon>Bacillota</taxon>
        <taxon>Bacilli</taxon>
        <taxon>Bacillales</taxon>
        <taxon>Bacillaceae</taxon>
        <taxon>Halobacillus</taxon>
    </lineage>
</organism>
<sequence>MHHKSCRKDDHSDVDVITCSCCVTGLANIITNRFRCGDTIGVTFFVEEGAGIFVGRYRGLEDYVLEIDDLLVPGTTSFIPLCDIGSVEKGLPLQEEPMQISKVTRNTP</sequence>
<name>A0A845DQ43_9BACI</name>
<protein>
    <submittedName>
        <fullName evidence="1">Uncharacterized protein</fullName>
    </submittedName>
</protein>
<proteinExistence type="predicted"/>
<evidence type="ECO:0000313" key="2">
    <source>
        <dbReference type="Proteomes" id="UP000460949"/>
    </source>
</evidence>
<dbReference type="RefSeq" id="WP_160835992.1">
    <property type="nucleotide sequence ID" value="NZ_WMET01000001.1"/>
</dbReference>
<evidence type="ECO:0000313" key="1">
    <source>
        <dbReference type="EMBL" id="MYL19620.1"/>
    </source>
</evidence>
<comment type="caution">
    <text evidence="1">The sequence shown here is derived from an EMBL/GenBank/DDBJ whole genome shotgun (WGS) entry which is preliminary data.</text>
</comment>
<dbReference type="OrthoDB" id="2969241at2"/>
<gene>
    <name evidence="1" type="ORF">GLW04_06930</name>
</gene>
<dbReference type="AlphaFoldDB" id="A0A845DQ43"/>